<accession>A0A238ZW42</accession>
<keyword evidence="2" id="KW-1185">Reference proteome</keyword>
<gene>
    <name evidence="1" type="ORF">SAMN05444352_10115</name>
</gene>
<evidence type="ECO:0000313" key="2">
    <source>
        <dbReference type="Proteomes" id="UP000198407"/>
    </source>
</evidence>
<protein>
    <submittedName>
        <fullName evidence="1">Type IV pilus assembly protein PilX</fullName>
    </submittedName>
</protein>
<dbReference type="EMBL" id="FZOL01000001">
    <property type="protein sequence ID" value="SNR87585.1"/>
    <property type="molecule type" value="Genomic_DNA"/>
</dbReference>
<evidence type="ECO:0000313" key="1">
    <source>
        <dbReference type="EMBL" id="SNR87585.1"/>
    </source>
</evidence>
<dbReference type="STRING" id="1215104.GCA_000730585_01611"/>
<sequence length="163" mass="17262">MRGMNRQRGAVLALSVMLVALLGLLGLLALQASTQQTRMAGNLLASLQALETAESLLLAGESRLPGAAPGPCGFCLPPFDVANPGAGLPWQQQGSGRYLIQNLGRSERARGMADGLPVTLFRVTAVAEERQARVVLESVVAVPLPPNDGPARRIAWREISRES</sequence>
<reference evidence="2" key="1">
    <citation type="submission" date="2017-06" db="EMBL/GenBank/DDBJ databases">
        <authorList>
            <person name="Varghese N."/>
            <person name="Submissions S."/>
        </authorList>
    </citation>
    <scope>NUCLEOTIDE SEQUENCE [LARGE SCALE GENOMIC DNA]</scope>
    <source>
        <strain evidence="2">DSM 22348</strain>
    </source>
</reference>
<dbReference type="Proteomes" id="UP000198407">
    <property type="component" value="Unassembled WGS sequence"/>
</dbReference>
<name>A0A238ZW42_9PSED</name>
<dbReference type="AlphaFoldDB" id="A0A238ZW42"/>
<organism evidence="1 2">
    <name type="scientific">Pseudomonas japonica</name>
    <dbReference type="NCBI Taxonomy" id="256466"/>
    <lineage>
        <taxon>Bacteria</taxon>
        <taxon>Pseudomonadati</taxon>
        <taxon>Pseudomonadota</taxon>
        <taxon>Gammaproteobacteria</taxon>
        <taxon>Pseudomonadales</taxon>
        <taxon>Pseudomonadaceae</taxon>
        <taxon>Pseudomonas</taxon>
    </lineage>
</organism>
<proteinExistence type="predicted"/>